<accession>A0A0H2R6K8</accession>
<keyword evidence="2" id="KW-1185">Reference proteome</keyword>
<organism evidence="1 2">
    <name type="scientific">Schizopora paradoxa</name>
    <dbReference type="NCBI Taxonomy" id="27342"/>
    <lineage>
        <taxon>Eukaryota</taxon>
        <taxon>Fungi</taxon>
        <taxon>Dikarya</taxon>
        <taxon>Basidiomycota</taxon>
        <taxon>Agaricomycotina</taxon>
        <taxon>Agaricomycetes</taxon>
        <taxon>Hymenochaetales</taxon>
        <taxon>Schizoporaceae</taxon>
        <taxon>Schizopora</taxon>
    </lineage>
</organism>
<protein>
    <submittedName>
        <fullName evidence="1">Uncharacterized protein</fullName>
    </submittedName>
</protein>
<evidence type="ECO:0000313" key="2">
    <source>
        <dbReference type="Proteomes" id="UP000053477"/>
    </source>
</evidence>
<reference evidence="1 2" key="1">
    <citation type="submission" date="2015-04" db="EMBL/GenBank/DDBJ databases">
        <title>Complete genome sequence of Schizopora paradoxa KUC8140, a cosmopolitan wood degrader in East Asia.</title>
        <authorList>
            <consortium name="DOE Joint Genome Institute"/>
            <person name="Min B."/>
            <person name="Park H."/>
            <person name="Jang Y."/>
            <person name="Kim J.-J."/>
            <person name="Kim K.H."/>
            <person name="Pangilinan J."/>
            <person name="Lipzen A."/>
            <person name="Riley R."/>
            <person name="Grigoriev I.V."/>
            <person name="Spatafora J.W."/>
            <person name="Choi I.-G."/>
        </authorList>
    </citation>
    <scope>NUCLEOTIDE SEQUENCE [LARGE SCALE GENOMIC DNA]</scope>
    <source>
        <strain evidence="1 2">KUC8140</strain>
    </source>
</reference>
<gene>
    <name evidence="1" type="ORF">SCHPADRAFT_947162</name>
</gene>
<sequence>MLFFPVAIAAIAYASVSAFLAIISLSVGLPSSAGPVVGIFASSLLHLPSPSAVASDELFLVMDIQRDISYLAHRSSCLSAQISERASSFNAGIEELMTIIEEDFLDRDKKMEIVTLLLDVKRASIKMSLGVAELEVTLHGSLKRFTELIDVESSAPLEPYGISNRFLANIFASSPPQSFHLLGTPTYFLTALNDECDTALVVIDQFHADLRMIKDDLLPRLELAFAIDKEYDLRDTRLRHAIRDFVTIARAF</sequence>
<proteinExistence type="predicted"/>
<dbReference type="AlphaFoldDB" id="A0A0H2R6K8"/>
<dbReference type="Proteomes" id="UP000053477">
    <property type="component" value="Unassembled WGS sequence"/>
</dbReference>
<dbReference type="InParanoid" id="A0A0H2R6K8"/>
<evidence type="ECO:0000313" key="1">
    <source>
        <dbReference type="EMBL" id="KLO05123.1"/>
    </source>
</evidence>
<dbReference type="EMBL" id="KQ086359">
    <property type="protein sequence ID" value="KLO05123.1"/>
    <property type="molecule type" value="Genomic_DNA"/>
</dbReference>
<name>A0A0H2R6K8_9AGAM</name>